<gene>
    <name evidence="9" type="ORF">GH723_15095</name>
</gene>
<keyword evidence="6 7" id="KW-0472">Membrane</keyword>
<evidence type="ECO:0000256" key="6">
    <source>
        <dbReference type="ARBA" id="ARBA00023136"/>
    </source>
</evidence>
<keyword evidence="5 7" id="KW-1133">Transmembrane helix</keyword>
<evidence type="ECO:0000256" key="3">
    <source>
        <dbReference type="ARBA" id="ARBA00022475"/>
    </source>
</evidence>
<dbReference type="GO" id="GO:0000041">
    <property type="term" value="P:transition metal ion transport"/>
    <property type="evidence" value="ECO:0007669"/>
    <property type="project" value="InterPro"/>
</dbReference>
<evidence type="ECO:0000256" key="2">
    <source>
        <dbReference type="ARBA" id="ARBA00022448"/>
    </source>
</evidence>
<dbReference type="AlphaFoldDB" id="A0A5Q2RQA9"/>
<dbReference type="Pfam" id="PF01891">
    <property type="entry name" value="CbiM"/>
    <property type="match status" value="1"/>
</dbReference>
<keyword evidence="4 7" id="KW-0812">Transmembrane</keyword>
<evidence type="ECO:0000256" key="1">
    <source>
        <dbReference type="ARBA" id="ARBA00004651"/>
    </source>
</evidence>
<sequence length="293" mass="27873">MHLPDGILSGHAEIVGAVAAAGGLAVAARAARHQATRVPAGRIAAVGALVFAGQMVNVPVASGTSGHLLGAALAVALLGPGIGILTTAAVLAVQALAFADGGVSSLGLNVLNMAVVPGAVAAALIGTAGSATRAPRLAAAAGLGTLAAASAFSLQYALASLRGEPAGTVVADMLAVHVPIAVLEVALTLAAVAAARAVDARPAAVALGAVAVAALVAPWASSAPDGLERVAIDRDFASLAGAHPLDGSPLADYAVAGVDHQILTVAIAGAVGVALVAALLGGSARLARAVVRA</sequence>
<dbReference type="PANTHER" id="PTHR34229">
    <property type="entry name" value="METAL TRANSPORT PROTEIN HI_1621-RELATED"/>
    <property type="match status" value="1"/>
</dbReference>
<accession>A0A5Q2RQA9</accession>
<dbReference type="Gene3D" id="1.10.1760.20">
    <property type="match status" value="1"/>
</dbReference>
<feature type="transmembrane region" description="Helical" evidence="7">
    <location>
        <begin position="68"/>
        <end position="97"/>
    </location>
</feature>
<name>A0A5Q2RQA9_9ACTN</name>
<evidence type="ECO:0000259" key="8">
    <source>
        <dbReference type="Pfam" id="PF13190"/>
    </source>
</evidence>
<feature type="transmembrane region" description="Helical" evidence="7">
    <location>
        <begin position="202"/>
        <end position="220"/>
    </location>
</feature>
<organism evidence="9 10">
    <name type="scientific">Actinomarinicola tropica</name>
    <dbReference type="NCBI Taxonomy" id="2789776"/>
    <lineage>
        <taxon>Bacteria</taxon>
        <taxon>Bacillati</taxon>
        <taxon>Actinomycetota</taxon>
        <taxon>Acidimicrobiia</taxon>
        <taxon>Acidimicrobiales</taxon>
        <taxon>Iamiaceae</taxon>
        <taxon>Actinomarinicola</taxon>
    </lineage>
</organism>
<dbReference type="RefSeq" id="WP_153760421.1">
    <property type="nucleotide sequence ID" value="NZ_CP045851.1"/>
</dbReference>
<dbReference type="InterPro" id="IPR002751">
    <property type="entry name" value="CbiM/NikMN"/>
</dbReference>
<evidence type="ECO:0000313" key="9">
    <source>
        <dbReference type="EMBL" id="QGG96317.1"/>
    </source>
</evidence>
<feature type="transmembrane region" description="Helical" evidence="7">
    <location>
        <begin position="103"/>
        <end position="125"/>
    </location>
</feature>
<dbReference type="Proteomes" id="UP000334019">
    <property type="component" value="Chromosome"/>
</dbReference>
<reference evidence="9 10" key="1">
    <citation type="submission" date="2019-11" db="EMBL/GenBank/DDBJ databases">
        <authorList>
            <person name="He Y."/>
        </authorList>
    </citation>
    <scope>NUCLEOTIDE SEQUENCE [LARGE SCALE GENOMIC DNA]</scope>
    <source>
        <strain evidence="9 10">SCSIO 58843</strain>
    </source>
</reference>
<dbReference type="InterPro" id="IPR025937">
    <property type="entry name" value="PDGLE_dom"/>
</dbReference>
<protein>
    <submittedName>
        <fullName evidence="9">Cobalt ABC transporter permease</fullName>
    </submittedName>
</protein>
<evidence type="ECO:0000256" key="7">
    <source>
        <dbReference type="SAM" id="Phobius"/>
    </source>
</evidence>
<feature type="transmembrane region" description="Helical" evidence="7">
    <location>
        <begin position="137"/>
        <end position="158"/>
    </location>
</feature>
<comment type="subcellular location">
    <subcellularLocation>
        <location evidence="1">Cell membrane</location>
        <topology evidence="1">Multi-pass membrane protein</topology>
    </subcellularLocation>
</comment>
<evidence type="ECO:0000313" key="10">
    <source>
        <dbReference type="Proteomes" id="UP000334019"/>
    </source>
</evidence>
<evidence type="ECO:0000256" key="5">
    <source>
        <dbReference type="ARBA" id="ARBA00022989"/>
    </source>
</evidence>
<dbReference type="GO" id="GO:0005886">
    <property type="term" value="C:plasma membrane"/>
    <property type="evidence" value="ECO:0007669"/>
    <property type="project" value="UniProtKB-SubCell"/>
</dbReference>
<dbReference type="EMBL" id="CP045851">
    <property type="protein sequence ID" value="QGG96317.1"/>
    <property type="molecule type" value="Genomic_DNA"/>
</dbReference>
<feature type="transmembrane region" description="Helical" evidence="7">
    <location>
        <begin position="262"/>
        <end position="282"/>
    </location>
</feature>
<feature type="domain" description="PDGLE" evidence="8">
    <location>
        <begin position="204"/>
        <end position="288"/>
    </location>
</feature>
<dbReference type="Pfam" id="PF13190">
    <property type="entry name" value="PDGLE"/>
    <property type="match status" value="1"/>
</dbReference>
<feature type="transmembrane region" description="Helical" evidence="7">
    <location>
        <begin position="43"/>
        <end position="61"/>
    </location>
</feature>
<keyword evidence="2" id="KW-0813">Transport</keyword>
<dbReference type="KEGG" id="atq:GH723_15095"/>
<keyword evidence="10" id="KW-1185">Reference proteome</keyword>
<keyword evidence="3" id="KW-1003">Cell membrane</keyword>
<feature type="transmembrane region" description="Helical" evidence="7">
    <location>
        <begin position="178"/>
        <end position="195"/>
    </location>
</feature>
<dbReference type="PANTHER" id="PTHR34229:SF1">
    <property type="entry name" value="METAL TRANSPORT PROTEIN HI_1621-RELATED"/>
    <property type="match status" value="1"/>
</dbReference>
<proteinExistence type="predicted"/>
<feature type="transmembrane region" description="Helical" evidence="7">
    <location>
        <begin position="12"/>
        <end position="31"/>
    </location>
</feature>
<evidence type="ECO:0000256" key="4">
    <source>
        <dbReference type="ARBA" id="ARBA00022692"/>
    </source>
</evidence>